<name>D2PU41_KRIFD</name>
<protein>
    <submittedName>
        <fullName evidence="6">DoxX family protein</fullName>
    </submittedName>
</protein>
<keyword evidence="7" id="KW-1185">Reference proteome</keyword>
<organism evidence="6 7">
    <name type="scientific">Kribbella flavida (strain DSM 17836 / JCM 10339 / NBRC 14399)</name>
    <dbReference type="NCBI Taxonomy" id="479435"/>
    <lineage>
        <taxon>Bacteria</taxon>
        <taxon>Bacillati</taxon>
        <taxon>Actinomycetota</taxon>
        <taxon>Actinomycetes</taxon>
        <taxon>Propionibacteriales</taxon>
        <taxon>Kribbellaceae</taxon>
        <taxon>Kribbella</taxon>
    </lineage>
</organism>
<dbReference type="RefSeq" id="WP_012923646.1">
    <property type="nucleotide sequence ID" value="NC_013729.1"/>
</dbReference>
<reference evidence="7" key="1">
    <citation type="submission" date="2009-09" db="EMBL/GenBank/DDBJ databases">
        <title>The complete genome of Kribbella flavida DSM 17836.</title>
        <authorList>
            <consortium name="US DOE Joint Genome Institute (JGI-PGF)"/>
            <person name="Lucas S."/>
            <person name="Copeland A."/>
            <person name="Lapidus A."/>
            <person name="Glavina del Rio T."/>
            <person name="Dalin E."/>
            <person name="Tice H."/>
            <person name="Bruce D."/>
            <person name="Goodwin L."/>
            <person name="Pitluck S."/>
            <person name="Kyrpides N."/>
            <person name="Mavromatis K."/>
            <person name="Ivanova N."/>
            <person name="Saunders E."/>
            <person name="Brettin T."/>
            <person name="Detter J.C."/>
            <person name="Han C."/>
            <person name="Larimer F."/>
            <person name="Land M."/>
            <person name="Hauser L."/>
            <person name="Markowitz V."/>
            <person name="Cheng J.-F."/>
            <person name="Hugenholtz P."/>
            <person name="Woyke T."/>
            <person name="Wu D."/>
            <person name="Pukall R."/>
            <person name="Klenk H.-P."/>
            <person name="Eisen J.A."/>
        </authorList>
    </citation>
    <scope>NUCLEOTIDE SEQUENCE [LARGE SCALE GENOMIC DNA]</scope>
    <source>
        <strain evidence="7">DSM 17836 / JCM 10339 / NBRC 14399</strain>
    </source>
</reference>
<dbReference type="AlphaFoldDB" id="D2PU41"/>
<keyword evidence="4 5" id="KW-0472">Membrane</keyword>
<gene>
    <name evidence="6" type="ordered locus">Kfla_6089</name>
</gene>
<evidence type="ECO:0000256" key="3">
    <source>
        <dbReference type="ARBA" id="ARBA00022989"/>
    </source>
</evidence>
<dbReference type="OrthoDB" id="265224at2"/>
<accession>D2PU41</accession>
<evidence type="ECO:0000256" key="1">
    <source>
        <dbReference type="ARBA" id="ARBA00004141"/>
    </source>
</evidence>
<dbReference type="Pfam" id="PF07681">
    <property type="entry name" value="DoxX"/>
    <property type="match status" value="1"/>
</dbReference>
<dbReference type="EMBL" id="CP001736">
    <property type="protein sequence ID" value="ADB35092.1"/>
    <property type="molecule type" value="Genomic_DNA"/>
</dbReference>
<reference evidence="6 7" key="2">
    <citation type="journal article" date="2010" name="Stand. Genomic Sci.">
        <title>Complete genome sequence of Kribbella flavida type strain (IFO 14399).</title>
        <authorList>
            <person name="Pukall R."/>
            <person name="Lapidus A."/>
            <person name="Glavina Del Rio T."/>
            <person name="Copeland A."/>
            <person name="Tice H."/>
            <person name="Cheng J.-F."/>
            <person name="Lucas S."/>
            <person name="Chen F."/>
            <person name="Nolan M."/>
            <person name="LaButti K."/>
            <person name="Pati A."/>
            <person name="Ivanova N."/>
            <person name="Mavrommatis K."/>
            <person name="Mikhailova N."/>
            <person name="Pitluck S."/>
            <person name="Bruce D."/>
            <person name="Goodwin L."/>
            <person name="Land M."/>
            <person name="Hauser L."/>
            <person name="Chang Y.-J."/>
            <person name="Jeffries C.D."/>
            <person name="Chen A."/>
            <person name="Palaniappan K."/>
            <person name="Chain P."/>
            <person name="Rohde M."/>
            <person name="Goeker M."/>
            <person name="Bristow J."/>
            <person name="Eisen J.A."/>
            <person name="Markowitz V."/>
            <person name="Hugenholtz P."/>
            <person name="Kyrpides N.C."/>
            <person name="Klenk H.-P."/>
            <person name="Brettin T."/>
        </authorList>
    </citation>
    <scope>NUCLEOTIDE SEQUENCE [LARGE SCALE GENOMIC DNA]</scope>
    <source>
        <strain evidence="7">DSM 17836 / JCM 10339 / NBRC 14399</strain>
    </source>
</reference>
<dbReference type="STRING" id="479435.Kfla_6089"/>
<proteinExistence type="predicted"/>
<dbReference type="Proteomes" id="UP000007967">
    <property type="component" value="Chromosome"/>
</dbReference>
<evidence type="ECO:0000256" key="4">
    <source>
        <dbReference type="ARBA" id="ARBA00023136"/>
    </source>
</evidence>
<evidence type="ECO:0000256" key="2">
    <source>
        <dbReference type="ARBA" id="ARBA00022692"/>
    </source>
</evidence>
<dbReference type="InterPro" id="IPR032808">
    <property type="entry name" value="DoxX"/>
</dbReference>
<sequence>MNSLLQKDFASAGATRLTGWLGRHSVDILRISLGLVFLGFGLLKFFPGASPAEGLVMRTLDTLTLGVVSGQTAVVLTAVMECFIGLTLLTGRFLRTGLLVLGMALVGIMSPLVLFFGDLFPGTPTLEAQYVLKDIVLAAAGLVIAAKALAAAPLQGLRG</sequence>
<feature type="transmembrane region" description="Helical" evidence="5">
    <location>
        <begin position="28"/>
        <end position="46"/>
    </location>
</feature>
<comment type="subcellular location">
    <subcellularLocation>
        <location evidence="1">Membrane</location>
        <topology evidence="1">Multi-pass membrane protein</topology>
    </subcellularLocation>
</comment>
<keyword evidence="3 5" id="KW-1133">Transmembrane helix</keyword>
<evidence type="ECO:0000256" key="5">
    <source>
        <dbReference type="SAM" id="Phobius"/>
    </source>
</evidence>
<feature type="transmembrane region" description="Helical" evidence="5">
    <location>
        <begin position="66"/>
        <end position="89"/>
    </location>
</feature>
<dbReference type="GO" id="GO:0016020">
    <property type="term" value="C:membrane"/>
    <property type="evidence" value="ECO:0007669"/>
    <property type="project" value="UniProtKB-SubCell"/>
</dbReference>
<evidence type="ECO:0000313" key="6">
    <source>
        <dbReference type="EMBL" id="ADB35092.1"/>
    </source>
</evidence>
<dbReference type="KEGG" id="kfl:Kfla_6089"/>
<feature type="transmembrane region" description="Helical" evidence="5">
    <location>
        <begin position="135"/>
        <end position="154"/>
    </location>
</feature>
<dbReference type="eggNOG" id="ENOG50326P7">
    <property type="taxonomic scope" value="Bacteria"/>
</dbReference>
<feature type="transmembrane region" description="Helical" evidence="5">
    <location>
        <begin position="96"/>
        <end position="115"/>
    </location>
</feature>
<dbReference type="HOGENOM" id="CLU_115323_0_0_11"/>
<evidence type="ECO:0000313" key="7">
    <source>
        <dbReference type="Proteomes" id="UP000007967"/>
    </source>
</evidence>
<keyword evidence="2 5" id="KW-0812">Transmembrane</keyword>